<proteinExistence type="predicted"/>
<dbReference type="EMBL" id="CAAALY010121320">
    <property type="protein sequence ID" value="VEL31342.1"/>
    <property type="molecule type" value="Genomic_DNA"/>
</dbReference>
<protein>
    <submittedName>
        <fullName evidence="2">Uncharacterized protein</fullName>
    </submittedName>
</protein>
<evidence type="ECO:0000313" key="2">
    <source>
        <dbReference type="EMBL" id="VEL31342.1"/>
    </source>
</evidence>
<accession>A0A3S5A9R9</accession>
<sequence length="71" mass="7934">MVGFFHNHTQTVSPPKRVSHPAWAAGSTPPPHHITASERDSSPGPMCTLAAYCDYTPQPWLPERHRKECNI</sequence>
<reference evidence="2" key="1">
    <citation type="submission" date="2018-11" db="EMBL/GenBank/DDBJ databases">
        <authorList>
            <consortium name="Pathogen Informatics"/>
        </authorList>
    </citation>
    <scope>NUCLEOTIDE SEQUENCE</scope>
</reference>
<dbReference type="AlphaFoldDB" id="A0A3S5A9R9"/>
<keyword evidence="3" id="KW-1185">Reference proteome</keyword>
<comment type="caution">
    <text evidence="2">The sequence shown here is derived from an EMBL/GenBank/DDBJ whole genome shotgun (WGS) entry which is preliminary data.</text>
</comment>
<name>A0A3S5A9R9_9PLAT</name>
<dbReference type="Proteomes" id="UP000784294">
    <property type="component" value="Unassembled WGS sequence"/>
</dbReference>
<organism evidence="2 3">
    <name type="scientific">Protopolystoma xenopodis</name>
    <dbReference type="NCBI Taxonomy" id="117903"/>
    <lineage>
        <taxon>Eukaryota</taxon>
        <taxon>Metazoa</taxon>
        <taxon>Spiralia</taxon>
        <taxon>Lophotrochozoa</taxon>
        <taxon>Platyhelminthes</taxon>
        <taxon>Monogenea</taxon>
        <taxon>Polyopisthocotylea</taxon>
        <taxon>Polystomatidea</taxon>
        <taxon>Polystomatidae</taxon>
        <taxon>Protopolystoma</taxon>
    </lineage>
</organism>
<evidence type="ECO:0000256" key="1">
    <source>
        <dbReference type="SAM" id="MobiDB-lite"/>
    </source>
</evidence>
<feature type="region of interest" description="Disordered" evidence="1">
    <location>
        <begin position="1"/>
        <end position="43"/>
    </location>
</feature>
<evidence type="ECO:0000313" key="3">
    <source>
        <dbReference type="Proteomes" id="UP000784294"/>
    </source>
</evidence>
<gene>
    <name evidence="2" type="ORF">PXEA_LOCUS24782</name>
</gene>